<accession>A0A517LUM2</accession>
<keyword evidence="3" id="KW-0862">Zinc</keyword>
<feature type="transmembrane region" description="Helical" evidence="6">
    <location>
        <begin position="21"/>
        <end position="39"/>
    </location>
</feature>
<comment type="function">
    <text evidence="5">CzcA and CzcB together would act in zinc efflux nearly as effectively as the complete czc efflux system (CzcABC). The CzcB protein is thought to funnel zinc cations to the CzcA transport protein.</text>
</comment>
<evidence type="ECO:0000256" key="2">
    <source>
        <dbReference type="ARBA" id="ARBA00022448"/>
    </source>
</evidence>
<keyword evidence="6" id="KW-0812">Transmembrane</keyword>
<dbReference type="Pfam" id="PF25954">
    <property type="entry name" value="Beta-barrel_RND_2"/>
    <property type="match status" value="1"/>
</dbReference>
<dbReference type="InterPro" id="IPR058649">
    <property type="entry name" value="CzcB_C"/>
</dbReference>
<keyword evidence="6" id="KW-1133">Transmembrane helix</keyword>
<keyword evidence="11" id="KW-1185">Reference proteome</keyword>
<evidence type="ECO:0000259" key="7">
    <source>
        <dbReference type="Pfam" id="PF25954"/>
    </source>
</evidence>
<dbReference type="NCBIfam" id="TIGR01730">
    <property type="entry name" value="RND_mfp"/>
    <property type="match status" value="1"/>
</dbReference>
<name>A0A517LUM2_9BACT</name>
<dbReference type="Gene3D" id="2.40.420.20">
    <property type="match status" value="1"/>
</dbReference>
<dbReference type="Pfam" id="PF25975">
    <property type="entry name" value="CzcB_C"/>
    <property type="match status" value="1"/>
</dbReference>
<dbReference type="GO" id="GO:0016020">
    <property type="term" value="C:membrane"/>
    <property type="evidence" value="ECO:0007669"/>
    <property type="project" value="InterPro"/>
</dbReference>
<evidence type="ECO:0000256" key="3">
    <source>
        <dbReference type="ARBA" id="ARBA00022833"/>
    </source>
</evidence>
<dbReference type="FunFam" id="2.40.30.170:FF:000010">
    <property type="entry name" value="Efflux RND transporter periplasmic adaptor subunit"/>
    <property type="match status" value="1"/>
</dbReference>
<evidence type="ECO:0000256" key="6">
    <source>
        <dbReference type="SAM" id="Phobius"/>
    </source>
</evidence>
<dbReference type="Proteomes" id="UP000319557">
    <property type="component" value="Chromosome"/>
</dbReference>
<dbReference type="FunFam" id="2.40.420.20:FF:000006">
    <property type="entry name" value="RND family efflux transporter MFP subunit"/>
    <property type="match status" value="1"/>
</dbReference>
<dbReference type="AlphaFoldDB" id="A0A517LUM2"/>
<evidence type="ECO:0000259" key="9">
    <source>
        <dbReference type="Pfam" id="PF25975"/>
    </source>
</evidence>
<evidence type="ECO:0000256" key="5">
    <source>
        <dbReference type="ARBA" id="ARBA00058766"/>
    </source>
</evidence>
<keyword evidence="4" id="KW-0105">Cadmium resistance</keyword>
<dbReference type="GO" id="GO:0046686">
    <property type="term" value="P:response to cadmium ion"/>
    <property type="evidence" value="ECO:0007669"/>
    <property type="project" value="UniProtKB-KW"/>
</dbReference>
<evidence type="ECO:0000256" key="4">
    <source>
        <dbReference type="ARBA" id="ARBA00043263"/>
    </source>
</evidence>
<dbReference type="SUPFAM" id="SSF111369">
    <property type="entry name" value="HlyD-like secretion proteins"/>
    <property type="match status" value="1"/>
</dbReference>
<dbReference type="Pfam" id="PF25973">
    <property type="entry name" value="BSH_CzcB"/>
    <property type="match status" value="1"/>
</dbReference>
<dbReference type="GO" id="GO:0015679">
    <property type="term" value="P:plasma membrane copper ion transport"/>
    <property type="evidence" value="ECO:0007669"/>
    <property type="project" value="TreeGrafter"/>
</dbReference>
<dbReference type="InterPro" id="IPR058647">
    <property type="entry name" value="BSH_CzcB-like"/>
</dbReference>
<dbReference type="InterPro" id="IPR051909">
    <property type="entry name" value="MFP_Cation_Efflux"/>
</dbReference>
<feature type="domain" description="CusB-like beta-barrel" evidence="7">
    <location>
        <begin position="366"/>
        <end position="444"/>
    </location>
</feature>
<dbReference type="GO" id="GO:0060003">
    <property type="term" value="P:copper ion export"/>
    <property type="evidence" value="ECO:0007669"/>
    <property type="project" value="TreeGrafter"/>
</dbReference>
<dbReference type="Gene3D" id="2.40.30.170">
    <property type="match status" value="1"/>
</dbReference>
<dbReference type="InterPro" id="IPR058792">
    <property type="entry name" value="Beta-barrel_RND_2"/>
</dbReference>
<keyword evidence="2" id="KW-0813">Transport</keyword>
<evidence type="ECO:0000259" key="8">
    <source>
        <dbReference type="Pfam" id="PF25973"/>
    </source>
</evidence>
<comment type="similarity">
    <text evidence="1">Belongs to the membrane fusion protein (MFP) (TC 8.A.1) family.</text>
</comment>
<dbReference type="GO" id="GO:0030313">
    <property type="term" value="C:cell envelope"/>
    <property type="evidence" value="ECO:0007669"/>
    <property type="project" value="TreeGrafter"/>
</dbReference>
<evidence type="ECO:0000256" key="1">
    <source>
        <dbReference type="ARBA" id="ARBA00009477"/>
    </source>
</evidence>
<evidence type="ECO:0000313" key="10">
    <source>
        <dbReference type="EMBL" id="QDS86313.1"/>
    </source>
</evidence>
<organism evidence="10 11">
    <name type="scientific">Rosistilla ulvae</name>
    <dbReference type="NCBI Taxonomy" id="1930277"/>
    <lineage>
        <taxon>Bacteria</taxon>
        <taxon>Pseudomonadati</taxon>
        <taxon>Planctomycetota</taxon>
        <taxon>Planctomycetia</taxon>
        <taxon>Pirellulales</taxon>
        <taxon>Pirellulaceae</taxon>
        <taxon>Rosistilla</taxon>
    </lineage>
</organism>
<keyword evidence="6" id="KW-0472">Membrane</keyword>
<proteinExistence type="inferred from homology"/>
<dbReference type="OrthoDB" id="9806939at2"/>
<evidence type="ECO:0000313" key="11">
    <source>
        <dbReference type="Proteomes" id="UP000319557"/>
    </source>
</evidence>
<dbReference type="GO" id="GO:0022857">
    <property type="term" value="F:transmembrane transporter activity"/>
    <property type="evidence" value="ECO:0007669"/>
    <property type="project" value="InterPro"/>
</dbReference>
<feature type="domain" description="CzcB-like barrel-sandwich hybrid" evidence="8">
    <location>
        <begin position="125"/>
        <end position="363"/>
    </location>
</feature>
<feature type="domain" description="CzcB-like C-terminal circularly permuted SH3-like" evidence="9">
    <location>
        <begin position="452"/>
        <end position="512"/>
    </location>
</feature>
<dbReference type="Gene3D" id="2.40.50.100">
    <property type="match status" value="1"/>
</dbReference>
<dbReference type="EMBL" id="CP036261">
    <property type="protein sequence ID" value="QDS86313.1"/>
    <property type="molecule type" value="Genomic_DNA"/>
</dbReference>
<dbReference type="RefSeq" id="WP_145341999.1">
    <property type="nucleotide sequence ID" value="NZ_CP036261.1"/>
</dbReference>
<reference evidence="10 11" key="1">
    <citation type="submission" date="2019-02" db="EMBL/GenBank/DDBJ databases">
        <title>Deep-cultivation of Planctomycetes and their phenomic and genomic characterization uncovers novel biology.</title>
        <authorList>
            <person name="Wiegand S."/>
            <person name="Jogler M."/>
            <person name="Boedeker C."/>
            <person name="Pinto D."/>
            <person name="Vollmers J."/>
            <person name="Rivas-Marin E."/>
            <person name="Kohn T."/>
            <person name="Peeters S.H."/>
            <person name="Heuer A."/>
            <person name="Rast P."/>
            <person name="Oberbeckmann S."/>
            <person name="Bunk B."/>
            <person name="Jeske O."/>
            <person name="Meyerdierks A."/>
            <person name="Storesund J.E."/>
            <person name="Kallscheuer N."/>
            <person name="Luecker S."/>
            <person name="Lage O.M."/>
            <person name="Pohl T."/>
            <person name="Merkel B.J."/>
            <person name="Hornburger P."/>
            <person name="Mueller R.-W."/>
            <person name="Bruemmer F."/>
            <person name="Labrenz M."/>
            <person name="Spormann A.M."/>
            <person name="Op den Camp H."/>
            <person name="Overmann J."/>
            <person name="Amann R."/>
            <person name="Jetten M.S.M."/>
            <person name="Mascher T."/>
            <person name="Medema M.H."/>
            <person name="Devos D.P."/>
            <person name="Kaster A.-K."/>
            <person name="Ovreas L."/>
            <person name="Rohde M."/>
            <person name="Galperin M.Y."/>
            <person name="Jogler C."/>
        </authorList>
    </citation>
    <scope>NUCLEOTIDE SEQUENCE [LARGE SCALE GENOMIC DNA]</scope>
    <source>
        <strain evidence="10 11">EC9</strain>
    </source>
</reference>
<sequence length="523" mass="57498">MNPTETSQRPVDKPKISTRGIVLAAVGLAIFVAVTATLINRRSDSSNHDIETERTDSSSIQLANFQADGAPSTDATGAETAEGTELLELPESRWEVSGIQLQPVQRGAFETTVRLTGKVSLNQDRVAHIYPMVEGIVESVSVGLGQQVKAGQLLATIHSREIGEAKLKLFQSRLKLEMATAKHAMQTEISNNVRDLVKALRDKMPIEQIEVAFRSRPMGEFRERLLTAYSSYTKSQADVSRLQGIANSGAVSGKTLLNAEANRNADQATFQSRLEEVEHGLRMSTLLSSQLLKETETQAAVAETTLHILGVRDEELKKIDPAEQGEGISHYLLRAPFDGTVLTKDVVLSEQVRPDVMLLSIADLSTVWILTDLYQEHIPLLASLAGQTIHLHSESWPDQTFEAEVFFAGETMDESTRTISMRAIADNAEHLLKPGMFVTVDLSAVTQQDVLQVPLPAIQEHEGQKFVFIHRGEAQFERRNVRVGTANETSITIKQGLEPEESVVVQGGFILKSQMLADLMGEE</sequence>
<dbReference type="PANTHER" id="PTHR30097:SF4">
    <property type="entry name" value="SLR6042 PROTEIN"/>
    <property type="match status" value="1"/>
</dbReference>
<dbReference type="PANTHER" id="PTHR30097">
    <property type="entry name" value="CATION EFFLUX SYSTEM PROTEIN CUSB"/>
    <property type="match status" value="1"/>
</dbReference>
<protein>
    <submittedName>
        <fullName evidence="10">Cobalt-zinc-cadmium resistance protein CzcB</fullName>
    </submittedName>
</protein>
<gene>
    <name evidence="10" type="primary">czcB_1</name>
    <name evidence="10" type="ORF">EC9_04740</name>
</gene>
<dbReference type="InterPro" id="IPR006143">
    <property type="entry name" value="RND_pump_MFP"/>
</dbReference>
<dbReference type="KEGG" id="ruv:EC9_04740"/>